<accession>A0A915JTG4</accession>
<protein>
    <submittedName>
        <fullName evidence="2">Uncharacterized protein</fullName>
    </submittedName>
</protein>
<dbReference type="WBParaSite" id="nRc.2.0.1.t29551-RA">
    <property type="protein sequence ID" value="nRc.2.0.1.t29551-RA"/>
    <property type="gene ID" value="nRc.2.0.1.g29551"/>
</dbReference>
<dbReference type="AlphaFoldDB" id="A0A915JTG4"/>
<evidence type="ECO:0000313" key="1">
    <source>
        <dbReference type="Proteomes" id="UP000887565"/>
    </source>
</evidence>
<name>A0A915JTG4_ROMCU</name>
<reference evidence="2" key="1">
    <citation type="submission" date="2022-11" db="UniProtKB">
        <authorList>
            <consortium name="WormBaseParasite"/>
        </authorList>
    </citation>
    <scope>IDENTIFICATION</scope>
</reference>
<sequence length="192" mass="20950">MYNGCSMQGIKTFLMKMHIFYQMSISDNAQKFSTVQQLATAASKTQQLKMIRYKPVSNKSKSIISNDHSPSGFSPHVCTDVNGHCLKPVDDSSRSLGAKILLKPDGAPQKLQKPIYTSNAVPRGEARPDAGAGHIQGQKIVVSVAESVLTTGTHNPNAVILIVHRLQLGDVLQKFCQGTGHRAIILFGQFEY</sequence>
<organism evidence="1 2">
    <name type="scientific">Romanomermis culicivorax</name>
    <name type="common">Nematode worm</name>
    <dbReference type="NCBI Taxonomy" id="13658"/>
    <lineage>
        <taxon>Eukaryota</taxon>
        <taxon>Metazoa</taxon>
        <taxon>Ecdysozoa</taxon>
        <taxon>Nematoda</taxon>
        <taxon>Enoplea</taxon>
        <taxon>Dorylaimia</taxon>
        <taxon>Mermithida</taxon>
        <taxon>Mermithoidea</taxon>
        <taxon>Mermithidae</taxon>
        <taxon>Romanomermis</taxon>
    </lineage>
</organism>
<dbReference type="Proteomes" id="UP000887565">
    <property type="component" value="Unplaced"/>
</dbReference>
<evidence type="ECO:0000313" key="2">
    <source>
        <dbReference type="WBParaSite" id="nRc.2.0.1.t29551-RA"/>
    </source>
</evidence>
<proteinExistence type="predicted"/>
<keyword evidence="1" id="KW-1185">Reference proteome</keyword>